<keyword evidence="4 7" id="KW-0812">Transmembrane</keyword>
<comment type="similarity">
    <text evidence="7">Belongs to the binding-protein-dependent transport system permease family.</text>
</comment>
<evidence type="ECO:0000313" key="11">
    <source>
        <dbReference type="Proteomes" id="UP000655044"/>
    </source>
</evidence>
<evidence type="ECO:0000256" key="4">
    <source>
        <dbReference type="ARBA" id="ARBA00022692"/>
    </source>
</evidence>
<feature type="domain" description="ABC transmembrane type-1" evidence="9">
    <location>
        <begin position="100"/>
        <end position="310"/>
    </location>
</feature>
<feature type="transmembrane region" description="Helical" evidence="7">
    <location>
        <begin position="139"/>
        <end position="158"/>
    </location>
</feature>
<evidence type="ECO:0000256" key="5">
    <source>
        <dbReference type="ARBA" id="ARBA00022989"/>
    </source>
</evidence>
<evidence type="ECO:0000256" key="1">
    <source>
        <dbReference type="ARBA" id="ARBA00004651"/>
    </source>
</evidence>
<dbReference type="Pfam" id="PF00528">
    <property type="entry name" value="BPD_transp_1"/>
    <property type="match status" value="1"/>
</dbReference>
<feature type="transmembrane region" description="Helical" evidence="7">
    <location>
        <begin position="105"/>
        <end position="127"/>
    </location>
</feature>
<keyword evidence="11" id="KW-1185">Reference proteome</keyword>
<feature type="transmembrane region" description="Helical" evidence="7">
    <location>
        <begin position="44"/>
        <end position="68"/>
    </location>
</feature>
<dbReference type="InterPro" id="IPR035906">
    <property type="entry name" value="MetI-like_sf"/>
</dbReference>
<dbReference type="AlphaFoldDB" id="A0A8J3S5H2"/>
<evidence type="ECO:0000256" key="6">
    <source>
        <dbReference type="ARBA" id="ARBA00023136"/>
    </source>
</evidence>
<dbReference type="InterPro" id="IPR000515">
    <property type="entry name" value="MetI-like"/>
</dbReference>
<feature type="transmembrane region" description="Helical" evidence="7">
    <location>
        <begin position="239"/>
        <end position="259"/>
    </location>
</feature>
<name>A0A8J3S5H2_PLARO</name>
<dbReference type="PROSITE" id="PS50928">
    <property type="entry name" value="ABC_TM1"/>
    <property type="match status" value="1"/>
</dbReference>
<comment type="subcellular location">
    <subcellularLocation>
        <location evidence="1 7">Cell membrane</location>
        <topology evidence="1 7">Multi-pass membrane protein</topology>
    </subcellularLocation>
</comment>
<evidence type="ECO:0000259" key="9">
    <source>
        <dbReference type="PROSITE" id="PS50928"/>
    </source>
</evidence>
<evidence type="ECO:0000256" key="7">
    <source>
        <dbReference type="RuleBase" id="RU363032"/>
    </source>
</evidence>
<dbReference type="Gene3D" id="1.10.3720.10">
    <property type="entry name" value="MetI-like"/>
    <property type="match status" value="1"/>
</dbReference>
<reference evidence="10" key="1">
    <citation type="submission" date="2021-01" db="EMBL/GenBank/DDBJ databases">
        <title>Whole genome shotgun sequence of Planobispora rosea NBRC 15558.</title>
        <authorList>
            <person name="Komaki H."/>
            <person name="Tamura T."/>
        </authorList>
    </citation>
    <scope>NUCLEOTIDE SEQUENCE</scope>
    <source>
        <strain evidence="10">NBRC 15558</strain>
    </source>
</reference>
<dbReference type="GO" id="GO:0005886">
    <property type="term" value="C:plasma membrane"/>
    <property type="evidence" value="ECO:0007669"/>
    <property type="project" value="UniProtKB-SubCell"/>
</dbReference>
<dbReference type="CDD" id="cd06261">
    <property type="entry name" value="TM_PBP2"/>
    <property type="match status" value="1"/>
</dbReference>
<dbReference type="GO" id="GO:0055085">
    <property type="term" value="P:transmembrane transport"/>
    <property type="evidence" value="ECO:0007669"/>
    <property type="project" value="InterPro"/>
</dbReference>
<dbReference type="Proteomes" id="UP000655044">
    <property type="component" value="Unassembled WGS sequence"/>
</dbReference>
<proteinExistence type="inferred from homology"/>
<keyword evidence="2 7" id="KW-0813">Transport</keyword>
<keyword evidence="6 7" id="KW-0472">Membrane</keyword>
<evidence type="ECO:0000313" key="10">
    <source>
        <dbReference type="EMBL" id="GIH87563.1"/>
    </source>
</evidence>
<dbReference type="PANTHER" id="PTHR43005:SF2">
    <property type="entry name" value="INTEGRAL MEMBRANE SUGAR TRANSPORT PROTEIN"/>
    <property type="match status" value="1"/>
</dbReference>
<evidence type="ECO:0000256" key="8">
    <source>
        <dbReference type="SAM" id="MobiDB-lite"/>
    </source>
</evidence>
<feature type="transmembrane region" description="Helical" evidence="7">
    <location>
        <begin position="289"/>
        <end position="309"/>
    </location>
</feature>
<sequence length="322" mass="35324">MVRSRTGHPAPKVAEPAGAAVPAARHQRVRRPLAERARRRATPYLFIAAALVLLVVFTYVPVVSMFGYSLLDWDGLDPVSEFVGAGNYAELVTRPELFGVFTVSLYYFGGTVVQLAAALYFAAILSFKVRFRNFFKGVLFFPYLINGVAIGFIFLYVFKPDGVLDTLLGLLGVEDKPLWLGDRSVVNHSLTGVSIWRYFGLNLVLFLGAIQSIPAHLFEAAQMDGATRWQQFRHIIVPGIRPVIGLNLILGVSGALSVFEIPYIMTGGANGSATFVIQTVNTAFKYHKVGLASAMAVVLLALVLIVTWIQRRTIPDDTTELS</sequence>
<dbReference type="EMBL" id="BOOI01000063">
    <property type="protein sequence ID" value="GIH87563.1"/>
    <property type="molecule type" value="Genomic_DNA"/>
</dbReference>
<comment type="caution">
    <text evidence="10">The sequence shown here is derived from an EMBL/GenBank/DDBJ whole genome shotgun (WGS) entry which is preliminary data.</text>
</comment>
<feature type="transmembrane region" description="Helical" evidence="7">
    <location>
        <begin position="195"/>
        <end position="218"/>
    </location>
</feature>
<dbReference type="SUPFAM" id="SSF161098">
    <property type="entry name" value="MetI-like"/>
    <property type="match status" value="1"/>
</dbReference>
<keyword evidence="5 7" id="KW-1133">Transmembrane helix</keyword>
<evidence type="ECO:0000256" key="2">
    <source>
        <dbReference type="ARBA" id="ARBA00022448"/>
    </source>
</evidence>
<feature type="compositionally biased region" description="Low complexity" evidence="8">
    <location>
        <begin position="9"/>
        <end position="21"/>
    </location>
</feature>
<organism evidence="10 11">
    <name type="scientific">Planobispora rosea</name>
    <dbReference type="NCBI Taxonomy" id="35762"/>
    <lineage>
        <taxon>Bacteria</taxon>
        <taxon>Bacillati</taxon>
        <taxon>Actinomycetota</taxon>
        <taxon>Actinomycetes</taxon>
        <taxon>Streptosporangiales</taxon>
        <taxon>Streptosporangiaceae</taxon>
        <taxon>Planobispora</taxon>
    </lineage>
</organism>
<feature type="region of interest" description="Disordered" evidence="8">
    <location>
        <begin position="1"/>
        <end position="21"/>
    </location>
</feature>
<gene>
    <name evidence="10" type="ORF">Pro02_59710</name>
</gene>
<dbReference type="RefSeq" id="WP_068925932.1">
    <property type="nucleotide sequence ID" value="NZ_BMQP01000042.1"/>
</dbReference>
<keyword evidence="3" id="KW-1003">Cell membrane</keyword>
<protein>
    <submittedName>
        <fullName evidence="10">ABC transporter permease</fullName>
    </submittedName>
</protein>
<accession>A0A8J3S5H2</accession>
<evidence type="ECO:0000256" key="3">
    <source>
        <dbReference type="ARBA" id="ARBA00022475"/>
    </source>
</evidence>
<dbReference type="OrthoDB" id="145927at2"/>
<dbReference type="PANTHER" id="PTHR43005">
    <property type="entry name" value="BLR7065 PROTEIN"/>
    <property type="match status" value="1"/>
</dbReference>